<dbReference type="CDD" id="cd00140">
    <property type="entry name" value="beta_clamp"/>
    <property type="match status" value="1"/>
</dbReference>
<dbReference type="Gene3D" id="3.10.150.10">
    <property type="entry name" value="DNA Polymerase III, subunit A, domain 2"/>
    <property type="match status" value="1"/>
</dbReference>
<dbReference type="Pfam" id="PF02768">
    <property type="entry name" value="DNA_pol3_beta_3"/>
    <property type="match status" value="1"/>
</dbReference>
<feature type="domain" description="DNA polymerase III beta sliding clamp C-terminal" evidence="13">
    <location>
        <begin position="248"/>
        <end position="357"/>
    </location>
</feature>
<reference evidence="14" key="2">
    <citation type="journal article" date="2021" name="PeerJ">
        <title>Extensive microbial diversity within the chicken gut microbiome revealed by metagenomics and culture.</title>
        <authorList>
            <person name="Gilroy R."/>
            <person name="Ravi A."/>
            <person name="Getino M."/>
            <person name="Pursley I."/>
            <person name="Horton D.L."/>
            <person name="Alikhan N.F."/>
            <person name="Baker D."/>
            <person name="Gharbi K."/>
            <person name="Hall N."/>
            <person name="Watson M."/>
            <person name="Adriaenssens E.M."/>
            <person name="Foster-Nyarko E."/>
            <person name="Jarju S."/>
            <person name="Secka A."/>
            <person name="Antonio M."/>
            <person name="Oren A."/>
            <person name="Chaudhuri R.R."/>
            <person name="La Ragione R."/>
            <person name="Hildebrand F."/>
            <person name="Pallen M.J."/>
        </authorList>
    </citation>
    <scope>NUCLEOTIDE SEQUENCE</scope>
    <source>
        <strain evidence="14">D3-1215</strain>
    </source>
</reference>
<reference evidence="14" key="1">
    <citation type="submission" date="2020-10" db="EMBL/GenBank/DDBJ databases">
        <authorList>
            <person name="Gilroy R."/>
        </authorList>
    </citation>
    <scope>NUCLEOTIDE SEQUENCE</scope>
    <source>
        <strain evidence="14">D3-1215</strain>
    </source>
</reference>
<dbReference type="GO" id="GO:0003887">
    <property type="term" value="F:DNA-directed DNA polymerase activity"/>
    <property type="evidence" value="ECO:0007669"/>
    <property type="project" value="UniProtKB-UniRule"/>
</dbReference>
<evidence type="ECO:0000256" key="5">
    <source>
        <dbReference type="ARBA" id="ARBA00022679"/>
    </source>
</evidence>
<dbReference type="GO" id="GO:0008408">
    <property type="term" value="F:3'-5' exonuclease activity"/>
    <property type="evidence" value="ECO:0007669"/>
    <property type="project" value="InterPro"/>
</dbReference>
<evidence type="ECO:0000256" key="3">
    <source>
        <dbReference type="ARBA" id="ARBA00021035"/>
    </source>
</evidence>
<comment type="caution">
    <text evidence="14">The sequence shown here is derived from an EMBL/GenBank/DDBJ whole genome shotgun (WGS) entry which is preliminary data.</text>
</comment>
<dbReference type="Pfam" id="PF00712">
    <property type="entry name" value="DNA_pol3_beta"/>
    <property type="match status" value="1"/>
</dbReference>
<proteinExistence type="inferred from homology"/>
<evidence type="ECO:0000313" key="14">
    <source>
        <dbReference type="EMBL" id="MBO8447169.1"/>
    </source>
</evidence>
<sequence>MKFSIASNQLHERLQVLSQVIVSKNNISMLDNFLFEFYEGKLKITASNMDLTAVTELQTADPQGEGTVAVSSKYLLDLFSALGDVPVTFDVNESNYQIKLSTGAGQYSFIGVSGAEYPRYKDLEEDAGSTSLDSAKISAGLDSLMFAVGQDEFRQILQGVYFDFSGENFVMASTNTQVLSRYTFFGMSHGQMPSCVVPTKTVALLRKIIAKKEEPFTMTADSKNVRFDTGEYLLISNRLQGAYPNYNSVIPQDSPYKIIVDRADMLSALKRVAVCTNSATSLVKLNISSGKLRISGQDYDFSTAGEETIPCQYEGDDIEQGFKATNLMQIMQNLQAKDIIIGLTDPVKPGTFTPLEQTEGTESLVMLVPMMLS</sequence>
<dbReference type="Gene3D" id="3.70.10.10">
    <property type="match status" value="1"/>
</dbReference>
<comment type="subcellular location">
    <subcellularLocation>
        <location evidence="1 10">Cytoplasm</location>
    </subcellularLocation>
</comment>
<keyword evidence="8 10" id="KW-0239">DNA-directed DNA polymerase</keyword>
<evidence type="ECO:0000256" key="9">
    <source>
        <dbReference type="ARBA" id="ARBA00023125"/>
    </source>
</evidence>
<comment type="subunit">
    <text evidence="10">Forms a ring-shaped head-to-tail homodimer around DNA.</text>
</comment>
<evidence type="ECO:0000256" key="4">
    <source>
        <dbReference type="ARBA" id="ARBA00022490"/>
    </source>
</evidence>
<feature type="domain" description="DNA polymerase III beta sliding clamp N-terminal" evidence="11">
    <location>
        <begin position="1"/>
        <end position="120"/>
    </location>
</feature>
<dbReference type="Proteomes" id="UP000823637">
    <property type="component" value="Unassembled WGS sequence"/>
</dbReference>
<dbReference type="AlphaFoldDB" id="A0A9D9EGD9"/>
<accession>A0A9D9EGD9</accession>
<evidence type="ECO:0000256" key="10">
    <source>
        <dbReference type="PIRNR" id="PIRNR000804"/>
    </source>
</evidence>
<dbReference type="NCBIfam" id="TIGR00663">
    <property type="entry name" value="dnan"/>
    <property type="match status" value="1"/>
</dbReference>
<evidence type="ECO:0000259" key="12">
    <source>
        <dbReference type="Pfam" id="PF02767"/>
    </source>
</evidence>
<keyword evidence="6 10" id="KW-0548">Nucleotidyltransferase</keyword>
<dbReference type="GO" id="GO:0003677">
    <property type="term" value="F:DNA binding"/>
    <property type="evidence" value="ECO:0007669"/>
    <property type="project" value="UniProtKB-UniRule"/>
</dbReference>
<evidence type="ECO:0000256" key="7">
    <source>
        <dbReference type="ARBA" id="ARBA00022705"/>
    </source>
</evidence>
<dbReference type="PANTHER" id="PTHR30478:SF0">
    <property type="entry name" value="BETA SLIDING CLAMP"/>
    <property type="match status" value="1"/>
</dbReference>
<dbReference type="Pfam" id="PF02767">
    <property type="entry name" value="DNA_pol3_beta_2"/>
    <property type="match status" value="1"/>
</dbReference>
<feature type="domain" description="DNA polymerase III beta sliding clamp central" evidence="12">
    <location>
        <begin position="135"/>
        <end position="245"/>
    </location>
</feature>
<keyword evidence="9" id="KW-0238">DNA-binding</keyword>
<evidence type="ECO:0000256" key="2">
    <source>
        <dbReference type="ARBA" id="ARBA00010752"/>
    </source>
</evidence>
<evidence type="ECO:0000259" key="13">
    <source>
        <dbReference type="Pfam" id="PF02768"/>
    </source>
</evidence>
<dbReference type="PIRSF" id="PIRSF000804">
    <property type="entry name" value="DNA_pol_III_b"/>
    <property type="match status" value="1"/>
</dbReference>
<evidence type="ECO:0000259" key="11">
    <source>
        <dbReference type="Pfam" id="PF00712"/>
    </source>
</evidence>
<comment type="similarity">
    <text evidence="2 10">Belongs to the beta sliding clamp family.</text>
</comment>
<dbReference type="SUPFAM" id="SSF55979">
    <property type="entry name" value="DNA clamp"/>
    <property type="match status" value="3"/>
</dbReference>
<dbReference type="GO" id="GO:0009360">
    <property type="term" value="C:DNA polymerase III complex"/>
    <property type="evidence" value="ECO:0007669"/>
    <property type="project" value="InterPro"/>
</dbReference>
<dbReference type="InterPro" id="IPR022635">
    <property type="entry name" value="DNA_polIII_beta_C"/>
</dbReference>
<evidence type="ECO:0000256" key="6">
    <source>
        <dbReference type="ARBA" id="ARBA00022695"/>
    </source>
</evidence>
<dbReference type="SMART" id="SM00480">
    <property type="entry name" value="POL3Bc"/>
    <property type="match status" value="1"/>
</dbReference>
<keyword evidence="7 10" id="KW-0235">DNA replication</keyword>
<dbReference type="InterPro" id="IPR022637">
    <property type="entry name" value="DNA_polIII_beta_cen"/>
</dbReference>
<dbReference type="PANTHER" id="PTHR30478">
    <property type="entry name" value="DNA POLYMERASE III SUBUNIT BETA"/>
    <property type="match status" value="1"/>
</dbReference>
<evidence type="ECO:0000256" key="1">
    <source>
        <dbReference type="ARBA" id="ARBA00004496"/>
    </source>
</evidence>
<protein>
    <recommendedName>
        <fullName evidence="3 10">Beta sliding clamp</fullName>
    </recommendedName>
</protein>
<comment type="function">
    <text evidence="10">Confers DNA tethering and processivity to DNA polymerases and other proteins. Acts as a clamp, forming a ring around DNA (a reaction catalyzed by the clamp-loading complex) which diffuses in an ATP-independent manner freely and bidirectionally along dsDNA. Initially characterized for its ability to contact the catalytic subunit of DNA polymerase III (Pol III), a complex, multichain enzyme responsible for most of the replicative synthesis in bacteria; Pol III exhibits 3'-5' exonuclease proofreading activity. The beta chain is required for initiation of replication as well as for processivity of DNA replication.</text>
</comment>
<dbReference type="GO" id="GO:0005737">
    <property type="term" value="C:cytoplasm"/>
    <property type="evidence" value="ECO:0007669"/>
    <property type="project" value="UniProtKB-SubCell"/>
</dbReference>
<evidence type="ECO:0000256" key="8">
    <source>
        <dbReference type="ARBA" id="ARBA00022932"/>
    </source>
</evidence>
<keyword evidence="4 10" id="KW-0963">Cytoplasm</keyword>
<evidence type="ECO:0000313" key="15">
    <source>
        <dbReference type="Proteomes" id="UP000823637"/>
    </source>
</evidence>
<dbReference type="InterPro" id="IPR001001">
    <property type="entry name" value="DNA_polIII_beta"/>
</dbReference>
<organism evidence="14 15">
    <name type="scientific">Candidatus Enterocola intestinipullorum</name>
    <dbReference type="NCBI Taxonomy" id="2840783"/>
    <lineage>
        <taxon>Bacteria</taxon>
        <taxon>Pseudomonadati</taxon>
        <taxon>Bacteroidota</taxon>
        <taxon>Bacteroidia</taxon>
        <taxon>Bacteroidales</taxon>
        <taxon>Candidatus Enterocola</taxon>
    </lineage>
</organism>
<dbReference type="EMBL" id="JADIMR010000082">
    <property type="protein sequence ID" value="MBO8447169.1"/>
    <property type="molecule type" value="Genomic_DNA"/>
</dbReference>
<dbReference type="InterPro" id="IPR022634">
    <property type="entry name" value="DNA_polIII_beta_N"/>
</dbReference>
<name>A0A9D9EGD9_9BACT</name>
<dbReference type="GO" id="GO:0006271">
    <property type="term" value="P:DNA strand elongation involved in DNA replication"/>
    <property type="evidence" value="ECO:0007669"/>
    <property type="project" value="TreeGrafter"/>
</dbReference>
<gene>
    <name evidence="14" type="primary">dnaN</name>
    <name evidence="14" type="ORF">IAC32_05440</name>
</gene>
<keyword evidence="5 10" id="KW-0808">Transferase</keyword>
<dbReference type="InterPro" id="IPR046938">
    <property type="entry name" value="DNA_clamp_sf"/>
</dbReference>